<dbReference type="Proteomes" id="UP000807504">
    <property type="component" value="Unassembled WGS sequence"/>
</dbReference>
<dbReference type="OMA" id="WDINVRY"/>
<dbReference type="InterPro" id="IPR001680">
    <property type="entry name" value="WD40_rpt"/>
</dbReference>
<dbReference type="GO" id="GO:0005783">
    <property type="term" value="C:endoplasmic reticulum"/>
    <property type="evidence" value="ECO:0007669"/>
    <property type="project" value="TreeGrafter"/>
</dbReference>
<dbReference type="Pfam" id="PF00400">
    <property type="entry name" value="WD40"/>
    <property type="match status" value="4"/>
</dbReference>
<feature type="region of interest" description="Disordered" evidence="4">
    <location>
        <begin position="32"/>
        <end position="66"/>
    </location>
</feature>
<dbReference type="SUPFAM" id="SSF50978">
    <property type="entry name" value="WD40 repeat-like"/>
    <property type="match status" value="1"/>
</dbReference>
<evidence type="ECO:0000256" key="1">
    <source>
        <dbReference type="ARBA" id="ARBA00022574"/>
    </source>
</evidence>
<reference evidence="5" key="2">
    <citation type="submission" date="2020-06" db="EMBL/GenBank/DDBJ databases">
        <authorList>
            <person name="Sheffer M."/>
        </authorList>
    </citation>
    <scope>NUCLEOTIDE SEQUENCE</scope>
</reference>
<dbReference type="InterPro" id="IPR019775">
    <property type="entry name" value="WD40_repeat_CS"/>
</dbReference>
<dbReference type="SMART" id="SM00320">
    <property type="entry name" value="WD40"/>
    <property type="match status" value="7"/>
</dbReference>
<dbReference type="PANTHER" id="PTHR44321:SF1">
    <property type="entry name" value="TRANSDUCIN BETA-LIKE PROTEIN 2"/>
    <property type="match status" value="1"/>
</dbReference>
<keyword evidence="1 3" id="KW-0853">WD repeat</keyword>
<dbReference type="EMBL" id="JABXBU010002227">
    <property type="protein sequence ID" value="KAF8773739.1"/>
    <property type="molecule type" value="Genomic_DNA"/>
</dbReference>
<dbReference type="AlphaFoldDB" id="A0A8T0ENG3"/>
<evidence type="ECO:0000256" key="3">
    <source>
        <dbReference type="PROSITE-ProRule" id="PRU00221"/>
    </source>
</evidence>
<feature type="repeat" description="WD" evidence="3">
    <location>
        <begin position="185"/>
        <end position="219"/>
    </location>
</feature>
<dbReference type="PROSITE" id="PS00678">
    <property type="entry name" value="WD_REPEATS_1"/>
    <property type="match status" value="1"/>
</dbReference>
<protein>
    <submittedName>
        <fullName evidence="5">Transducin beta-like protein 2 like protein</fullName>
    </submittedName>
</protein>
<evidence type="ECO:0000313" key="6">
    <source>
        <dbReference type="Proteomes" id="UP000807504"/>
    </source>
</evidence>
<dbReference type="GO" id="GO:0030968">
    <property type="term" value="P:endoplasmic reticulum unfolded protein response"/>
    <property type="evidence" value="ECO:0007669"/>
    <property type="project" value="TreeGrafter"/>
</dbReference>
<dbReference type="Gene3D" id="2.130.10.10">
    <property type="entry name" value="YVTN repeat-like/Quinoprotein amine dehydrogenase"/>
    <property type="match status" value="2"/>
</dbReference>
<dbReference type="PANTHER" id="PTHR44321">
    <property type="entry name" value="TRANSDUCIN BETA-LIKE PROTEIN 2"/>
    <property type="match status" value="1"/>
</dbReference>
<accession>A0A8T0ENG3</accession>
<comment type="caution">
    <text evidence="5">The sequence shown here is derived from an EMBL/GenBank/DDBJ whole genome shotgun (WGS) entry which is preliminary data.</text>
</comment>
<feature type="compositionally biased region" description="Basic and acidic residues" evidence="4">
    <location>
        <begin position="33"/>
        <end position="51"/>
    </location>
</feature>
<evidence type="ECO:0000313" key="5">
    <source>
        <dbReference type="EMBL" id="KAF8773739.1"/>
    </source>
</evidence>
<feature type="repeat" description="WD" evidence="3">
    <location>
        <begin position="276"/>
        <end position="308"/>
    </location>
</feature>
<keyword evidence="2" id="KW-0677">Repeat</keyword>
<reference evidence="5" key="1">
    <citation type="journal article" date="2020" name="bioRxiv">
        <title>Chromosome-level reference genome of the European wasp spider Argiope bruennichi: a resource for studies on range expansion and evolutionary adaptation.</title>
        <authorList>
            <person name="Sheffer M.M."/>
            <person name="Hoppe A."/>
            <person name="Krehenwinkel H."/>
            <person name="Uhl G."/>
            <person name="Kuss A.W."/>
            <person name="Jensen L."/>
            <person name="Jensen C."/>
            <person name="Gillespie R.G."/>
            <person name="Hoff K.J."/>
            <person name="Prost S."/>
        </authorList>
    </citation>
    <scope>NUCLEOTIDE SEQUENCE</scope>
</reference>
<gene>
    <name evidence="5" type="ORF">HNY73_016372</name>
</gene>
<dbReference type="InterPro" id="IPR036322">
    <property type="entry name" value="WD40_repeat_dom_sf"/>
</dbReference>
<sequence>MESFIYETLPFILGLLCVLLCYLYYVHASNKPDSNHNAEKRNADVNDEKPAAEQQAQKVSSKPKKIPVVKKKEVKDTYSHPWLLTNLKGHSGEILDLDFSANGKQLGSCATDRAVMLWAVKTFTEKNHRSVRANIEFDHATQIKWSPDSKAFIISTEIGNTIQVYKVGKKSDGSLGNFELILTFPSTHKANIINIGIACNGHFIMSCSCDTTIIVWDLKGQVLATVDTLHINNYYACVSPCGRFIASSGFTPDVRVWEVIFSKTGEFKEVKRAFELKGHTSGIYYFAFSNDSSRMLTTSKDGTWKLWDTNIEYSKGQEPYLLKSVNHGINSKCVCAISPDGRTVAIASVSASDVFLYSAITGELQAELKEIHPDPVQCLQFSPDGQYLVVAAGRHVRIFHNVPGFQNIILGLEEAKKNAKNASMRDRLQAQIDEAKVVLNTFGKS</sequence>
<evidence type="ECO:0000256" key="2">
    <source>
        <dbReference type="ARBA" id="ARBA00022737"/>
    </source>
</evidence>
<dbReference type="InterPro" id="IPR042410">
    <property type="entry name" value="WBSCR13"/>
</dbReference>
<feature type="repeat" description="WD" evidence="3">
    <location>
        <begin position="87"/>
        <end position="122"/>
    </location>
</feature>
<evidence type="ECO:0000256" key="4">
    <source>
        <dbReference type="SAM" id="MobiDB-lite"/>
    </source>
</evidence>
<dbReference type="InterPro" id="IPR015943">
    <property type="entry name" value="WD40/YVTN_repeat-like_dom_sf"/>
</dbReference>
<dbReference type="PROSITE" id="PS50294">
    <property type="entry name" value="WD_REPEATS_REGION"/>
    <property type="match status" value="2"/>
</dbReference>
<dbReference type="OrthoDB" id="200924at2759"/>
<proteinExistence type="predicted"/>
<dbReference type="PROSITE" id="PS50082">
    <property type="entry name" value="WD_REPEATS_2"/>
    <property type="match status" value="3"/>
</dbReference>
<organism evidence="5 6">
    <name type="scientific">Argiope bruennichi</name>
    <name type="common">Wasp spider</name>
    <name type="synonym">Aranea bruennichi</name>
    <dbReference type="NCBI Taxonomy" id="94029"/>
    <lineage>
        <taxon>Eukaryota</taxon>
        <taxon>Metazoa</taxon>
        <taxon>Ecdysozoa</taxon>
        <taxon>Arthropoda</taxon>
        <taxon>Chelicerata</taxon>
        <taxon>Arachnida</taxon>
        <taxon>Araneae</taxon>
        <taxon>Araneomorphae</taxon>
        <taxon>Entelegynae</taxon>
        <taxon>Araneoidea</taxon>
        <taxon>Araneidae</taxon>
        <taxon>Argiope</taxon>
    </lineage>
</organism>
<keyword evidence="6" id="KW-1185">Reference proteome</keyword>
<name>A0A8T0ENG3_ARGBR</name>